<dbReference type="STRING" id="451.B6N58_10145"/>
<dbReference type="SUPFAM" id="SSF48452">
    <property type="entry name" value="TPR-like"/>
    <property type="match status" value="1"/>
</dbReference>
<sequence length="1431" mass="163799">MGKSSLVVLCCAPLILFDQAYALSSSKTTTIYGLEQGIRLKVPKYSTQKYILQLGSFESHANAVNFKNLIAKQTDNPVHIVPVKGIPIRYNVIIGPIPNAANLINISHQLLAKIAKAQRIKPAKNKKLHLNPVRYAELKKTKKQLKTRRIAFPATNKKWVKLGKRQISGSQGIVPHSGQFSQLRRQKKIEGNVIEKQTVRGGQPASKDPKPVNAAQSSQLSAQTSNENLIEENERNWQSSLLIGFENSAVNDSPLVAIAPDDQSLYQSPLLSTPKEIDVTLKNQERIERDKFQVFSLLNQNMSNFTHNNCENHEHQEDQNWEKNLFLGLAEEEQRIRAAAKGRSPNNTEPFSLAETRDNQIMIPEKTRSSVLEDKPLDHPSLAQLAFAGTEIPSHLLSMTEQSVNTKPYSYNGNHKANTLISYEPKTASLRINPYNLLNKIAGKVKIIFNNNQWAKFTVHMLTYHFPVSDVYLFSLNTYQLVFANLQKLLKETKKPVSLFTQLKAPSDTLLSEEMINQIKTMPYNDDLFKLAVQTMVYNAHISDAYQLALIAVKNRPNNLTWRKKLGELALWAGDYSTGLKEWFYVVNRTKDPTALNYLIKVSKTLGFEGVLIDTLKMYLAKQPNDTAAYVELAQAQNREGQPQRALSTLQSINSKNPTEAAYELSGKIYDDLGQWDNELKVWQKIDAMYGPSVKSVMAQAVIYYSRGQFREAVEVLKRGIPVAKNKDIDFWQTLADLAWIINDRPMIILSYSRLPNDLSTVLALIQVETANNPLQALKYSLKGWHDFKDPQFFLSALNLAQRLNNWRLISHLLLSLSDKQLKLVEKNELFWQTQAYYYALLGAQDLERKVLLKAISLHPKMYQVTSDLLWLVISNGEDLWIKKLMEYVVEQNLMDNPYIWHVFAQGFDTLNRFYTSILVFQKHILETWPDAQILIDYTAVLERAKRYQDAYDMRLVIWQQELLKASQISFFDKKSLQAIAQLSPHFVSGTDQIELFNTMLSKELNLDDLNILLNWIVPRNYYGLMAYFKANYYHNVLPDWAGINLALIQNDLPTLQTIIEHKERAWPRSDRINAAERLENLPLAVDFAFQELTDRPTAHEIFPEYTIYALKLASYFEAGEQYEQFIDVVGPKTNFETRFRLTNSLRLTPSLSAWSVKSNKPDQITNVPNDYQTKIKLEQKIHRGEVKYTLGYRKALSGFIPASIDINYELGHKWSANLLLGYNQEVFQNSFLRLGGVQDQINLILYNNITKKDLLSLEVQGLKYYSQDRHYLASGCNLFATLQHKFFLNYPDFTLGVFGHLYTFNRNGSFSGNVTRLFPNLAPGQISDISELPSIIDSDFKQLIPQTYREAGGYFSFGDTIQEYTHVWRPYLWASLFYNSITRLSNDIKGGINGTVFGRDSLLIYLERGQASSVANAINYMVGIRYKIYF</sequence>
<dbReference type="InterPro" id="IPR007730">
    <property type="entry name" value="SPOR-like_dom"/>
</dbReference>
<dbReference type="Pfam" id="PF24604">
    <property type="entry name" value="B-barrel_PelB_C"/>
    <property type="match status" value="1"/>
</dbReference>
<evidence type="ECO:0000313" key="7">
    <source>
        <dbReference type="Proteomes" id="UP000182998"/>
    </source>
</evidence>
<gene>
    <name evidence="4" type="ORF">LMI_1072</name>
    <name evidence="5" type="ORF">SAMN02982997_02659</name>
</gene>
<dbReference type="HOGENOM" id="CLU_252426_0_0_6"/>
<dbReference type="InterPro" id="IPR011990">
    <property type="entry name" value="TPR-like_helical_dom_sf"/>
</dbReference>
<accession>A0A098GEG3</accession>
<dbReference type="KEGG" id="tmc:LMI_1072"/>
<dbReference type="EMBL" id="FMVN01000015">
    <property type="protein sequence ID" value="SCY72407.1"/>
    <property type="molecule type" value="Genomic_DNA"/>
</dbReference>
<reference evidence="5 7" key="3">
    <citation type="submission" date="2016-10" db="EMBL/GenBank/DDBJ databases">
        <authorList>
            <person name="Varghese N."/>
            <person name="Submissions S."/>
        </authorList>
    </citation>
    <scope>NUCLEOTIDE SEQUENCE [LARGE SCALE GENOMIC DNA]</scope>
    <source>
        <strain evidence="5 7">ATCC 33218</strain>
    </source>
</reference>
<evidence type="ECO:0000256" key="2">
    <source>
        <dbReference type="SAM" id="SignalP"/>
    </source>
</evidence>
<evidence type="ECO:0000259" key="3">
    <source>
        <dbReference type="PROSITE" id="PS51724"/>
    </source>
</evidence>
<evidence type="ECO:0000313" key="4">
    <source>
        <dbReference type="EMBL" id="CEG60387.1"/>
    </source>
</evidence>
<protein>
    <submittedName>
        <fullName evidence="5">Tetratricopeptide repeat-containing protein</fullName>
    </submittedName>
</protein>
<evidence type="ECO:0000313" key="6">
    <source>
        <dbReference type="Proteomes" id="UP000032414"/>
    </source>
</evidence>
<dbReference type="PATRIC" id="fig|451.8.peg.175"/>
<keyword evidence="2" id="KW-0732">Signal</keyword>
<dbReference type="OrthoDB" id="6072349at2"/>
<proteinExistence type="predicted"/>
<dbReference type="PROSITE" id="PS51724">
    <property type="entry name" value="SPOR"/>
    <property type="match status" value="1"/>
</dbReference>
<dbReference type="InterPro" id="IPR036680">
    <property type="entry name" value="SPOR-like_sf"/>
</dbReference>
<dbReference type="Gene3D" id="1.25.40.10">
    <property type="entry name" value="Tetratricopeptide repeat domain"/>
    <property type="match status" value="1"/>
</dbReference>
<dbReference type="InterPro" id="IPR057306">
    <property type="entry name" value="B-barrel_PelB_C"/>
</dbReference>
<feature type="region of interest" description="Disordered" evidence="1">
    <location>
        <begin position="191"/>
        <end position="228"/>
    </location>
</feature>
<dbReference type="Proteomes" id="UP000032414">
    <property type="component" value="Chromosome I"/>
</dbReference>
<dbReference type="EMBL" id="LN614830">
    <property type="protein sequence ID" value="CEG60387.1"/>
    <property type="molecule type" value="Genomic_DNA"/>
</dbReference>
<organism evidence="4 6">
    <name type="scientific">Legionella micdadei</name>
    <name type="common">Tatlockia micdadei</name>
    <dbReference type="NCBI Taxonomy" id="451"/>
    <lineage>
        <taxon>Bacteria</taxon>
        <taxon>Pseudomonadati</taxon>
        <taxon>Pseudomonadota</taxon>
        <taxon>Gammaproteobacteria</taxon>
        <taxon>Legionellales</taxon>
        <taxon>Legionellaceae</taxon>
        <taxon>Legionella</taxon>
    </lineage>
</organism>
<reference evidence="6" key="2">
    <citation type="submission" date="2014-09" db="EMBL/GenBank/DDBJ databases">
        <authorList>
            <person name="Gomez-Valero L."/>
        </authorList>
    </citation>
    <scope>NUCLEOTIDE SEQUENCE [LARGE SCALE GENOMIC DNA]</scope>
    <source>
        <strain evidence="6">ATCC33218</strain>
    </source>
</reference>
<dbReference type="Gene3D" id="3.30.70.1070">
    <property type="entry name" value="Sporulation related repeat"/>
    <property type="match status" value="1"/>
</dbReference>
<reference evidence="4" key="1">
    <citation type="submission" date="2014-09" db="EMBL/GenBank/DDBJ databases">
        <authorList>
            <person name="GOMEZ-VALERO Laura"/>
        </authorList>
    </citation>
    <scope>NUCLEOTIDE SEQUENCE</scope>
    <source>
        <strain evidence="4">ATCC33218</strain>
    </source>
</reference>
<evidence type="ECO:0000313" key="5">
    <source>
        <dbReference type="EMBL" id="SCY72407.1"/>
    </source>
</evidence>
<dbReference type="RefSeq" id="WP_045098808.1">
    <property type="nucleotide sequence ID" value="NZ_CP020614.1"/>
</dbReference>
<evidence type="ECO:0000256" key="1">
    <source>
        <dbReference type="SAM" id="MobiDB-lite"/>
    </source>
</evidence>
<dbReference type="GO" id="GO:0042834">
    <property type="term" value="F:peptidoglycan binding"/>
    <property type="evidence" value="ECO:0007669"/>
    <property type="project" value="InterPro"/>
</dbReference>
<feature type="signal peptide" evidence="2">
    <location>
        <begin position="1"/>
        <end position="22"/>
    </location>
</feature>
<feature type="domain" description="SPOR" evidence="3">
    <location>
        <begin position="44"/>
        <end position="124"/>
    </location>
</feature>
<dbReference type="Proteomes" id="UP000182998">
    <property type="component" value="Unassembled WGS sequence"/>
</dbReference>
<dbReference type="Pfam" id="PF13429">
    <property type="entry name" value="TPR_15"/>
    <property type="match status" value="1"/>
</dbReference>
<feature type="compositionally biased region" description="Low complexity" evidence="1">
    <location>
        <begin position="214"/>
        <end position="223"/>
    </location>
</feature>
<keyword evidence="7" id="KW-1185">Reference proteome</keyword>
<name>A0A098GEG3_LEGMI</name>
<feature type="chain" id="PRO_5009750736" evidence="2">
    <location>
        <begin position="23"/>
        <end position="1431"/>
    </location>
</feature>